<feature type="compositionally biased region" description="Basic residues" evidence="1">
    <location>
        <begin position="84"/>
        <end position="94"/>
    </location>
</feature>
<protein>
    <submittedName>
        <fullName evidence="2">Uncharacterized protein</fullName>
    </submittedName>
</protein>
<dbReference type="Proteomes" id="UP001066276">
    <property type="component" value="Chromosome 4_2"/>
</dbReference>
<comment type="caution">
    <text evidence="2">The sequence shown here is derived from an EMBL/GenBank/DDBJ whole genome shotgun (WGS) entry which is preliminary data.</text>
</comment>
<reference evidence="2" key="1">
    <citation type="journal article" date="2022" name="bioRxiv">
        <title>Sequencing and chromosome-scale assembly of the giantPleurodeles waltlgenome.</title>
        <authorList>
            <person name="Brown T."/>
            <person name="Elewa A."/>
            <person name="Iarovenko S."/>
            <person name="Subramanian E."/>
            <person name="Araus A.J."/>
            <person name="Petzold A."/>
            <person name="Susuki M."/>
            <person name="Suzuki K.-i.T."/>
            <person name="Hayashi T."/>
            <person name="Toyoda A."/>
            <person name="Oliveira C."/>
            <person name="Osipova E."/>
            <person name="Leigh N.D."/>
            <person name="Simon A."/>
            <person name="Yun M.H."/>
        </authorList>
    </citation>
    <scope>NUCLEOTIDE SEQUENCE</scope>
    <source>
        <strain evidence="2">20211129_DDA</strain>
        <tissue evidence="2">Liver</tissue>
    </source>
</reference>
<accession>A0AAV7SUY9</accession>
<feature type="region of interest" description="Disordered" evidence="1">
    <location>
        <begin position="79"/>
        <end position="106"/>
    </location>
</feature>
<sequence>MSVGVQRTQNARRQQRQDQAWLTRLPPLSDILAAHPFPRCLLLMVPAPPGMSHQGERAPRRAPRAARCLSAASVVMELSGPPRDRRRLCHRTRGRPPGAPPVCTISAKRRGNQAPSLHITCALSEG</sequence>
<name>A0AAV7SUY9_PLEWA</name>
<dbReference type="AlphaFoldDB" id="A0AAV7SUY9"/>
<proteinExistence type="predicted"/>
<evidence type="ECO:0000256" key="1">
    <source>
        <dbReference type="SAM" id="MobiDB-lite"/>
    </source>
</evidence>
<gene>
    <name evidence="2" type="ORF">NDU88_008189</name>
</gene>
<evidence type="ECO:0000313" key="3">
    <source>
        <dbReference type="Proteomes" id="UP001066276"/>
    </source>
</evidence>
<dbReference type="EMBL" id="JANPWB010000008">
    <property type="protein sequence ID" value="KAJ1167801.1"/>
    <property type="molecule type" value="Genomic_DNA"/>
</dbReference>
<organism evidence="2 3">
    <name type="scientific">Pleurodeles waltl</name>
    <name type="common">Iberian ribbed newt</name>
    <dbReference type="NCBI Taxonomy" id="8319"/>
    <lineage>
        <taxon>Eukaryota</taxon>
        <taxon>Metazoa</taxon>
        <taxon>Chordata</taxon>
        <taxon>Craniata</taxon>
        <taxon>Vertebrata</taxon>
        <taxon>Euteleostomi</taxon>
        <taxon>Amphibia</taxon>
        <taxon>Batrachia</taxon>
        <taxon>Caudata</taxon>
        <taxon>Salamandroidea</taxon>
        <taxon>Salamandridae</taxon>
        <taxon>Pleurodelinae</taxon>
        <taxon>Pleurodeles</taxon>
    </lineage>
</organism>
<keyword evidence="3" id="KW-1185">Reference proteome</keyword>
<feature type="compositionally biased region" description="Low complexity" evidence="1">
    <location>
        <begin position="1"/>
        <end position="12"/>
    </location>
</feature>
<evidence type="ECO:0000313" key="2">
    <source>
        <dbReference type="EMBL" id="KAJ1167801.1"/>
    </source>
</evidence>
<feature type="region of interest" description="Disordered" evidence="1">
    <location>
        <begin position="1"/>
        <end position="24"/>
    </location>
</feature>